<reference evidence="1" key="1">
    <citation type="submission" date="2018-07" db="EMBL/GenBank/DDBJ databases">
        <authorList>
            <person name="Quirk P.G."/>
            <person name="Krulwich T.A."/>
        </authorList>
    </citation>
    <scope>NUCLEOTIDE SEQUENCE</scope>
    <source>
        <strain evidence="1">96224</strain>
    </source>
</reference>
<accession>A0A381LBE3</accession>
<evidence type="ECO:0000313" key="1">
    <source>
        <dbReference type="EMBL" id="SUZ11165.1"/>
    </source>
</evidence>
<protein>
    <submittedName>
        <fullName evidence="1">Bgt-20988</fullName>
    </submittedName>
</protein>
<dbReference type="EMBL" id="UIGY01000111">
    <property type="protein sequence ID" value="SUZ11165.1"/>
    <property type="molecule type" value="Genomic_DNA"/>
</dbReference>
<organism evidence="1">
    <name type="scientific">Blumeria graminis f. sp. tritici 96224</name>
    <dbReference type="NCBI Taxonomy" id="1268274"/>
    <lineage>
        <taxon>Eukaryota</taxon>
        <taxon>Fungi</taxon>
        <taxon>Dikarya</taxon>
        <taxon>Ascomycota</taxon>
        <taxon>Pezizomycotina</taxon>
        <taxon>Leotiomycetes</taxon>
        <taxon>Erysiphales</taxon>
        <taxon>Erysiphaceae</taxon>
        <taxon>Blumeria</taxon>
    </lineage>
</organism>
<proteinExistence type="predicted"/>
<gene>
    <name evidence="1" type="ORF">BGT96224V2_LOCUS4316</name>
</gene>
<name>A0A381LBE3_BLUGR</name>
<sequence length="56" mass="6466">MVHLDQLYNSNHNTPLSTVSSSSFMKQGYRLLTIFLLTEKLKYNPMCWNVCLLLSA</sequence>
<dbReference type="AlphaFoldDB" id="A0A381LBE3"/>